<feature type="compositionally biased region" description="Polar residues" evidence="1">
    <location>
        <begin position="183"/>
        <end position="197"/>
    </location>
</feature>
<dbReference type="VEuPathDB" id="FungiDB:BD410DRAFT_900426"/>
<evidence type="ECO:0000313" key="2">
    <source>
        <dbReference type="EMBL" id="TDL19067.1"/>
    </source>
</evidence>
<protein>
    <submittedName>
        <fullName evidence="2">Uncharacterized protein</fullName>
    </submittedName>
</protein>
<accession>A0A4Y7PUI2</accession>
<dbReference type="Proteomes" id="UP000294933">
    <property type="component" value="Unassembled WGS sequence"/>
</dbReference>
<dbReference type="EMBL" id="ML170200">
    <property type="protein sequence ID" value="TDL19067.1"/>
    <property type="molecule type" value="Genomic_DNA"/>
</dbReference>
<feature type="compositionally biased region" description="Polar residues" evidence="1">
    <location>
        <begin position="32"/>
        <end position="53"/>
    </location>
</feature>
<sequence length="280" mass="29573">MPTRNTPPETSTRLSRSTSMYSSSKLAAPRSRSPNATPVPTPSTTNKRLSSSIPALAGTRRTSAPLISRRNLPVSPSPARQNTAPATPSLTGSIRSIRSSSLYLSDSPPQEKQSSTHPRITSMQSQRSFSTADSPTHSSKMSPQLSKTLPQTSNSNSPKRTTPQKTPQKGVSSSPLNGHGHGRQQTPRNGSTSTSTVGAGALPGVPWSQQGALTRQSASLLSDSPASLNRKFTGQVDSPTLRVSLAGAGEEFYAGADGGGWSVWEGDDTELIIMKYAKIF</sequence>
<evidence type="ECO:0000256" key="1">
    <source>
        <dbReference type="SAM" id="MobiDB-lite"/>
    </source>
</evidence>
<feature type="compositionally biased region" description="Low complexity" evidence="1">
    <location>
        <begin position="93"/>
        <end position="107"/>
    </location>
</feature>
<dbReference type="AlphaFoldDB" id="A0A4Y7PUI2"/>
<evidence type="ECO:0000313" key="3">
    <source>
        <dbReference type="Proteomes" id="UP000294933"/>
    </source>
</evidence>
<feature type="compositionally biased region" description="Low complexity" evidence="1">
    <location>
        <begin position="10"/>
        <end position="24"/>
    </location>
</feature>
<feature type="region of interest" description="Disordered" evidence="1">
    <location>
        <begin position="1"/>
        <end position="211"/>
    </location>
</feature>
<gene>
    <name evidence="2" type="ORF">BD410DRAFT_900426</name>
</gene>
<feature type="compositionally biased region" description="Polar residues" evidence="1">
    <location>
        <begin position="78"/>
        <end position="92"/>
    </location>
</feature>
<dbReference type="STRING" id="50990.A0A4Y7PUI2"/>
<feature type="compositionally biased region" description="Polar residues" evidence="1">
    <location>
        <begin position="108"/>
        <end position="176"/>
    </location>
</feature>
<reference evidence="2 3" key="1">
    <citation type="submission" date="2018-06" db="EMBL/GenBank/DDBJ databases">
        <title>A transcriptomic atlas of mushroom development highlights an independent origin of complex multicellularity.</title>
        <authorList>
            <consortium name="DOE Joint Genome Institute"/>
            <person name="Krizsan K."/>
            <person name="Almasi E."/>
            <person name="Merenyi Z."/>
            <person name="Sahu N."/>
            <person name="Viragh M."/>
            <person name="Koszo T."/>
            <person name="Mondo S."/>
            <person name="Kiss B."/>
            <person name="Balint B."/>
            <person name="Kues U."/>
            <person name="Barry K."/>
            <person name="Hegedus J.C."/>
            <person name="Henrissat B."/>
            <person name="Johnson J."/>
            <person name="Lipzen A."/>
            <person name="Ohm R."/>
            <person name="Nagy I."/>
            <person name="Pangilinan J."/>
            <person name="Yan J."/>
            <person name="Xiong Y."/>
            <person name="Grigoriev I.V."/>
            <person name="Hibbett D.S."/>
            <person name="Nagy L.G."/>
        </authorList>
    </citation>
    <scope>NUCLEOTIDE SEQUENCE [LARGE SCALE GENOMIC DNA]</scope>
    <source>
        <strain evidence="2 3">SZMC22713</strain>
    </source>
</reference>
<proteinExistence type="predicted"/>
<organism evidence="2 3">
    <name type="scientific">Rickenella mellea</name>
    <dbReference type="NCBI Taxonomy" id="50990"/>
    <lineage>
        <taxon>Eukaryota</taxon>
        <taxon>Fungi</taxon>
        <taxon>Dikarya</taxon>
        <taxon>Basidiomycota</taxon>
        <taxon>Agaricomycotina</taxon>
        <taxon>Agaricomycetes</taxon>
        <taxon>Hymenochaetales</taxon>
        <taxon>Rickenellaceae</taxon>
        <taxon>Rickenella</taxon>
    </lineage>
</organism>
<name>A0A4Y7PUI2_9AGAM</name>
<keyword evidence="3" id="KW-1185">Reference proteome</keyword>